<dbReference type="GO" id="GO:0005737">
    <property type="term" value="C:cytoplasm"/>
    <property type="evidence" value="ECO:0007669"/>
    <property type="project" value="TreeGrafter"/>
</dbReference>
<feature type="domain" description="NADP-dependent oxidoreductase" evidence="3">
    <location>
        <begin position="14"/>
        <end position="304"/>
    </location>
</feature>
<dbReference type="Pfam" id="PF00248">
    <property type="entry name" value="Aldo_ket_red"/>
    <property type="match status" value="1"/>
</dbReference>
<dbReference type="GO" id="GO:0016491">
    <property type="term" value="F:oxidoreductase activity"/>
    <property type="evidence" value="ECO:0007669"/>
    <property type="project" value="UniProtKB-KW"/>
</dbReference>
<dbReference type="InterPro" id="IPR036812">
    <property type="entry name" value="NAD(P)_OxRdtase_dom_sf"/>
</dbReference>
<evidence type="ECO:0000259" key="3">
    <source>
        <dbReference type="Pfam" id="PF00248"/>
    </source>
</evidence>
<dbReference type="STRING" id="1346791.M529_13005"/>
<dbReference type="PATRIC" id="fig|1346791.3.peg.2500"/>
<dbReference type="PRINTS" id="PR00069">
    <property type="entry name" value="ALDKETRDTASE"/>
</dbReference>
<name>T0K4U7_9SPHN</name>
<dbReference type="InterPro" id="IPR023210">
    <property type="entry name" value="NADP_OxRdtase_dom"/>
</dbReference>
<sequence>MTTRVLAGRQVRPVGLGCMNIAWAYGKPPSREDAVALFRHALDAGCDHFDTANIYGDGVSEEILGEAIMDRREDFLLATKTGILVDGPRRGVDCSPASITASLDASLKRLGTDHIDLFYMHRFDPKVPIADSVGAMVRAIEAGKIRAYGVSEWSAAHVREAHAVHPMAAVQTEYSPWTRNVELGVLETTRELGIALVAFSPLARGALAGELRDVGALVEKDLRRSHPRFTPENWADNRKLIDGFDLLAAEAGMTPAQLSLTWVLSRGSHVHAIPGTRSSEHFDQNHAASDLLVAPEMLDRIGALINQDSVHGHRYPETMRGTIDTEDFGPSSRT</sequence>
<evidence type="ECO:0000256" key="1">
    <source>
        <dbReference type="ARBA" id="ARBA00023002"/>
    </source>
</evidence>
<evidence type="ECO:0000313" key="5">
    <source>
        <dbReference type="Proteomes" id="UP000015523"/>
    </source>
</evidence>
<protein>
    <submittedName>
        <fullName evidence="4">Aldo/keto reductase</fullName>
    </submittedName>
</protein>
<evidence type="ECO:0000313" key="4">
    <source>
        <dbReference type="EMBL" id="EQB31694.1"/>
    </source>
</evidence>
<comment type="caution">
    <text evidence="4">The sequence shown here is derived from an EMBL/GenBank/DDBJ whole genome shotgun (WGS) entry which is preliminary data.</text>
</comment>
<dbReference type="InterPro" id="IPR050791">
    <property type="entry name" value="Aldo-Keto_reductase"/>
</dbReference>
<dbReference type="Proteomes" id="UP000015523">
    <property type="component" value="Unassembled WGS sequence"/>
</dbReference>
<evidence type="ECO:0000256" key="2">
    <source>
        <dbReference type="SAM" id="MobiDB-lite"/>
    </source>
</evidence>
<dbReference type="AlphaFoldDB" id="T0K4U7"/>
<keyword evidence="5" id="KW-1185">Reference proteome</keyword>
<keyword evidence="1" id="KW-0560">Oxidoreductase</keyword>
<dbReference type="PANTHER" id="PTHR43625">
    <property type="entry name" value="AFLATOXIN B1 ALDEHYDE REDUCTASE"/>
    <property type="match status" value="1"/>
</dbReference>
<dbReference type="SUPFAM" id="SSF51430">
    <property type="entry name" value="NAD(P)-linked oxidoreductase"/>
    <property type="match status" value="1"/>
</dbReference>
<dbReference type="InterPro" id="IPR020471">
    <property type="entry name" value="AKR"/>
</dbReference>
<dbReference type="PANTHER" id="PTHR43625:SF40">
    <property type="entry name" value="ALDO-KETO REDUCTASE YAKC [NADP(+)]"/>
    <property type="match status" value="1"/>
</dbReference>
<reference evidence="4 5" key="1">
    <citation type="journal article" date="2013" name="Genome Announc.">
        <title>Draft Genome Sequence of Sphingobium ummariense Strain RL-3, a Hexachlorocyclohexane-Degrading Bacterium.</title>
        <authorList>
            <person name="Kohli P."/>
            <person name="Dua A."/>
            <person name="Sangwan N."/>
            <person name="Oldach P."/>
            <person name="Khurana J.P."/>
            <person name="Lal R."/>
        </authorList>
    </citation>
    <scope>NUCLEOTIDE SEQUENCE [LARGE SCALE GENOMIC DNA]</scope>
    <source>
        <strain evidence="4 5">RL-3</strain>
    </source>
</reference>
<dbReference type="eggNOG" id="COG0667">
    <property type="taxonomic scope" value="Bacteria"/>
</dbReference>
<proteinExistence type="predicted"/>
<dbReference type="Gene3D" id="3.20.20.100">
    <property type="entry name" value="NADP-dependent oxidoreductase domain"/>
    <property type="match status" value="1"/>
</dbReference>
<organism evidence="4 5">
    <name type="scientific">Sphingobium ummariense RL-3</name>
    <dbReference type="NCBI Taxonomy" id="1346791"/>
    <lineage>
        <taxon>Bacteria</taxon>
        <taxon>Pseudomonadati</taxon>
        <taxon>Pseudomonadota</taxon>
        <taxon>Alphaproteobacteria</taxon>
        <taxon>Sphingomonadales</taxon>
        <taxon>Sphingomonadaceae</taxon>
        <taxon>Sphingobium</taxon>
    </lineage>
</organism>
<dbReference type="EMBL" id="AUWY01000091">
    <property type="protein sequence ID" value="EQB31694.1"/>
    <property type="molecule type" value="Genomic_DNA"/>
</dbReference>
<accession>T0K4U7</accession>
<dbReference type="OrthoDB" id="7181835at2"/>
<dbReference type="RefSeq" id="WP_021318393.1">
    <property type="nucleotide sequence ID" value="NZ_AUWY01000091.1"/>
</dbReference>
<feature type="region of interest" description="Disordered" evidence="2">
    <location>
        <begin position="315"/>
        <end position="334"/>
    </location>
</feature>
<gene>
    <name evidence="4" type="ORF">M529_13005</name>
</gene>